<name>A0A653BHN2_CALMS</name>
<reference evidence="1 2" key="1">
    <citation type="submission" date="2019-01" db="EMBL/GenBank/DDBJ databases">
        <authorList>
            <person name="Sayadi A."/>
        </authorList>
    </citation>
    <scope>NUCLEOTIDE SEQUENCE [LARGE SCALE GENOMIC DNA]</scope>
</reference>
<evidence type="ECO:0000313" key="1">
    <source>
        <dbReference type="EMBL" id="VEN35108.1"/>
    </source>
</evidence>
<keyword evidence="2" id="KW-1185">Reference proteome</keyword>
<sequence length="32" mass="3827">MQYERSMQSMEEMEAFCFHPEVLTNCNHSSVM</sequence>
<dbReference type="EMBL" id="CAACVG010001228">
    <property type="protein sequence ID" value="VEN35108.1"/>
    <property type="molecule type" value="Genomic_DNA"/>
</dbReference>
<dbReference type="Proteomes" id="UP000410492">
    <property type="component" value="Unassembled WGS sequence"/>
</dbReference>
<protein>
    <submittedName>
        <fullName evidence="1">Uncharacterized protein</fullName>
    </submittedName>
</protein>
<evidence type="ECO:0000313" key="2">
    <source>
        <dbReference type="Proteomes" id="UP000410492"/>
    </source>
</evidence>
<gene>
    <name evidence="1" type="ORF">CALMAC_LOCUS1102</name>
</gene>
<dbReference type="AlphaFoldDB" id="A0A653BHN2"/>
<organism evidence="1 2">
    <name type="scientific">Callosobruchus maculatus</name>
    <name type="common">Southern cowpea weevil</name>
    <name type="synonym">Pulse bruchid</name>
    <dbReference type="NCBI Taxonomy" id="64391"/>
    <lineage>
        <taxon>Eukaryota</taxon>
        <taxon>Metazoa</taxon>
        <taxon>Ecdysozoa</taxon>
        <taxon>Arthropoda</taxon>
        <taxon>Hexapoda</taxon>
        <taxon>Insecta</taxon>
        <taxon>Pterygota</taxon>
        <taxon>Neoptera</taxon>
        <taxon>Endopterygota</taxon>
        <taxon>Coleoptera</taxon>
        <taxon>Polyphaga</taxon>
        <taxon>Cucujiformia</taxon>
        <taxon>Chrysomeloidea</taxon>
        <taxon>Chrysomelidae</taxon>
        <taxon>Bruchinae</taxon>
        <taxon>Bruchini</taxon>
        <taxon>Callosobruchus</taxon>
    </lineage>
</organism>
<proteinExistence type="predicted"/>
<accession>A0A653BHN2</accession>